<evidence type="ECO:0000256" key="16">
    <source>
        <dbReference type="ARBA" id="ARBA00023180"/>
    </source>
</evidence>
<comment type="caution">
    <text evidence="20">Lacks conserved residue(s) required for the propagation of feature annotation.</text>
</comment>
<evidence type="ECO:0000313" key="29">
    <source>
        <dbReference type="Proteomes" id="UP001054821"/>
    </source>
</evidence>
<dbReference type="SMART" id="SM00473">
    <property type="entry name" value="PAN_AP"/>
    <property type="match status" value="1"/>
</dbReference>
<dbReference type="FunFam" id="3.30.200.20:FF:000330">
    <property type="entry name" value="G-type lectin S-receptor-like serine/threonine-protein kinase At4g03230"/>
    <property type="match status" value="1"/>
</dbReference>
<feature type="transmembrane region" description="Helical" evidence="22">
    <location>
        <begin position="445"/>
        <end position="468"/>
    </location>
</feature>
<dbReference type="SUPFAM" id="SSF56112">
    <property type="entry name" value="Protein kinase-like (PK-like)"/>
    <property type="match status" value="2"/>
</dbReference>
<dbReference type="InterPro" id="IPR000742">
    <property type="entry name" value="EGF"/>
</dbReference>
<feature type="region of interest" description="Disordered" evidence="21">
    <location>
        <begin position="870"/>
        <end position="889"/>
    </location>
</feature>
<evidence type="ECO:0000256" key="6">
    <source>
        <dbReference type="ARBA" id="ARBA00022692"/>
    </source>
</evidence>
<reference evidence="28 29" key="1">
    <citation type="journal article" date="2022" name="G3 (Bethesda)">
        <title>Whole-genome sequence and methylome profiling of the almond [Prunus dulcis (Mill.) D.A. Webb] cultivar 'Nonpareil'.</title>
        <authorList>
            <person name="D'Amico-Willman K.M."/>
            <person name="Ouma W.Z."/>
            <person name="Meulia T."/>
            <person name="Sideli G.M."/>
            <person name="Gradziel T.M."/>
            <person name="Fresnedo-Ramirez J."/>
        </authorList>
    </citation>
    <scope>NUCLEOTIDE SEQUENCE [LARGE SCALE GENOMIC DNA]</scope>
    <source>
        <strain evidence="28">Clone GOH B32 T37-40</strain>
    </source>
</reference>
<comment type="catalytic activity">
    <reaction evidence="17 19">
        <text>L-threonyl-[protein] + ATP = O-phospho-L-threonyl-[protein] + ADP + H(+)</text>
        <dbReference type="Rhea" id="RHEA:46608"/>
        <dbReference type="Rhea" id="RHEA-COMP:11060"/>
        <dbReference type="Rhea" id="RHEA-COMP:11605"/>
        <dbReference type="ChEBI" id="CHEBI:15378"/>
        <dbReference type="ChEBI" id="CHEBI:30013"/>
        <dbReference type="ChEBI" id="CHEBI:30616"/>
        <dbReference type="ChEBI" id="CHEBI:61977"/>
        <dbReference type="ChEBI" id="CHEBI:456216"/>
        <dbReference type="EC" id="2.7.11.1"/>
    </reaction>
</comment>
<keyword evidence="11 19" id="KW-0067">ATP-binding</keyword>
<dbReference type="CDD" id="cd00028">
    <property type="entry name" value="B_lectin"/>
    <property type="match status" value="1"/>
</dbReference>
<feature type="signal peptide" evidence="23">
    <location>
        <begin position="1"/>
        <end position="26"/>
    </location>
</feature>
<dbReference type="PIRSF" id="PIRSF000641">
    <property type="entry name" value="SRK"/>
    <property type="match status" value="1"/>
</dbReference>
<evidence type="ECO:0000259" key="27">
    <source>
        <dbReference type="PROSITE" id="PS50948"/>
    </source>
</evidence>
<evidence type="ECO:0000256" key="4">
    <source>
        <dbReference type="ARBA" id="ARBA00022536"/>
    </source>
</evidence>
<dbReference type="InterPro" id="IPR000719">
    <property type="entry name" value="Prot_kinase_dom"/>
</dbReference>
<evidence type="ECO:0000256" key="15">
    <source>
        <dbReference type="ARBA" id="ARBA00023170"/>
    </source>
</evidence>
<proteinExistence type="inferred from homology"/>
<keyword evidence="15" id="KW-0675">Receptor</keyword>
<evidence type="ECO:0000259" key="24">
    <source>
        <dbReference type="PROSITE" id="PS50011"/>
    </source>
</evidence>
<dbReference type="Pfam" id="PF00954">
    <property type="entry name" value="S_locus_glycop"/>
    <property type="match status" value="1"/>
</dbReference>
<dbReference type="InterPro" id="IPR021820">
    <property type="entry name" value="S-locus_recpt_kinase_C"/>
</dbReference>
<feature type="chain" id="PRO_5042175219" description="Receptor-like serine/threonine-protein kinase" evidence="23">
    <location>
        <begin position="27"/>
        <end position="897"/>
    </location>
</feature>
<evidence type="ECO:0000256" key="3">
    <source>
        <dbReference type="ARBA" id="ARBA00022527"/>
    </source>
</evidence>
<dbReference type="InterPro" id="IPR011009">
    <property type="entry name" value="Kinase-like_dom_sf"/>
</dbReference>
<evidence type="ECO:0000259" key="26">
    <source>
        <dbReference type="PROSITE" id="PS50927"/>
    </source>
</evidence>
<dbReference type="FunFam" id="1.10.510.10:FF:000060">
    <property type="entry name" value="G-type lectin S-receptor-like serine/threonine-protein kinase"/>
    <property type="match status" value="1"/>
</dbReference>
<evidence type="ECO:0000256" key="1">
    <source>
        <dbReference type="ARBA" id="ARBA00004251"/>
    </source>
</evidence>
<dbReference type="CDD" id="cd14066">
    <property type="entry name" value="STKc_IRAK"/>
    <property type="match status" value="1"/>
</dbReference>
<dbReference type="Pfam" id="PF08276">
    <property type="entry name" value="PAN_2"/>
    <property type="match status" value="1"/>
</dbReference>
<dbReference type="Pfam" id="PF11883">
    <property type="entry name" value="DUF3403"/>
    <property type="match status" value="1"/>
</dbReference>
<dbReference type="Gene3D" id="2.90.10.10">
    <property type="entry name" value="Bulb-type lectin domain"/>
    <property type="match status" value="1"/>
</dbReference>
<dbReference type="PROSITE" id="PS50927">
    <property type="entry name" value="BULB_LECTIN"/>
    <property type="match status" value="1"/>
</dbReference>
<evidence type="ECO:0000256" key="14">
    <source>
        <dbReference type="ARBA" id="ARBA00023157"/>
    </source>
</evidence>
<feature type="domain" description="EGF-like" evidence="25">
    <location>
        <begin position="290"/>
        <end position="328"/>
    </location>
</feature>
<evidence type="ECO:0000256" key="13">
    <source>
        <dbReference type="ARBA" id="ARBA00023136"/>
    </source>
</evidence>
<comment type="caution">
    <text evidence="28">The sequence shown here is derived from an EMBL/GenBank/DDBJ whole genome shotgun (WGS) entry which is preliminary data.</text>
</comment>
<evidence type="ECO:0000256" key="18">
    <source>
        <dbReference type="ARBA" id="ARBA00048679"/>
    </source>
</evidence>
<dbReference type="Pfam" id="PF01453">
    <property type="entry name" value="B_lectin"/>
    <property type="match status" value="1"/>
</dbReference>
<dbReference type="Gene3D" id="3.30.200.20">
    <property type="entry name" value="Phosphorylase Kinase, domain 1"/>
    <property type="match status" value="2"/>
</dbReference>
<keyword evidence="4 20" id="KW-0245">EGF-like domain</keyword>
<dbReference type="InterPro" id="IPR008271">
    <property type="entry name" value="Ser/Thr_kinase_AS"/>
</dbReference>
<protein>
    <recommendedName>
        <fullName evidence="19">Receptor-like serine/threonine-protein kinase</fullName>
        <ecNumber evidence="19">2.7.11.1</ecNumber>
    </recommendedName>
</protein>
<keyword evidence="29" id="KW-1185">Reference proteome</keyword>
<keyword evidence="6 22" id="KW-0812">Transmembrane</keyword>
<dbReference type="SMART" id="SM00108">
    <property type="entry name" value="B_lectin"/>
    <property type="match status" value="1"/>
</dbReference>
<evidence type="ECO:0000256" key="9">
    <source>
        <dbReference type="ARBA" id="ARBA00022741"/>
    </source>
</evidence>
<dbReference type="InterPro" id="IPR001480">
    <property type="entry name" value="Bulb-type_lectin_dom"/>
</dbReference>
<dbReference type="EMBL" id="JAJFAZ020000004">
    <property type="protein sequence ID" value="KAI5331015.1"/>
    <property type="molecule type" value="Genomic_DNA"/>
</dbReference>
<evidence type="ECO:0000256" key="19">
    <source>
        <dbReference type="PIRNR" id="PIRNR000641"/>
    </source>
</evidence>
<evidence type="ECO:0000256" key="11">
    <source>
        <dbReference type="ARBA" id="ARBA00022840"/>
    </source>
</evidence>
<accession>A0AAD4Z330</accession>
<dbReference type="GO" id="GO:0005886">
    <property type="term" value="C:plasma membrane"/>
    <property type="evidence" value="ECO:0007669"/>
    <property type="project" value="UniProtKB-SubCell"/>
</dbReference>
<dbReference type="AlphaFoldDB" id="A0AAD4Z330"/>
<dbReference type="InterPro" id="IPR036426">
    <property type="entry name" value="Bulb-type_lectin_dom_sf"/>
</dbReference>
<sequence length="897" mass="101131">MFMNFTKGLIVTALVQFVLLIRCCHSIDSITTDQAIRDGEVLVSNGEVFELGFFSPGKSTNRYVGIWFKRDKEKTVVWVANRDDPINETSGVLSIGAHGNLILYARNQSNITFWSTKSNVSISSSSTPDPKYNAQLLDTGNLVLVEQDSQKVTWQSFDYLTHTVLPFMKLGINKRTGFNWFLTSWKSEDDPGTGSYTYKIDPNGAPQMVLYNGNVRYWRTGRWWWSDIPVVLATSFSNSSFLNNQDEVTVTWGLLNSSISTRIVVDYSGTIQQFNWYEQDLGWNQIWSGPMDRCDYYGRCGAFGYCDSDSISVFECKCLPGFQPKLPDEWNMRNASSGCVRRLESCKNGEGFIKLVKVKVPDTSWARMDMNLSWKACEQQCLRDCSCLAYTISSNAPIIGCMTWYGKLVDTRNFADGDQDVYLRVDALELAEYTKKSNGFLAKKGMLPILVVSIAMISFFICFGSWCAKRKRKKYPWERKNDDDSRTHQDLTLFNLKSIVAATNNFSAANKLGEGGFGPVYKGLLANGQEVAVKRLSKNSGQGLEQFKIEYPWERKNDDDSRTHQDLTLFNLKSIVAATNNFSAANKLGEGGFGPVYKGLLANGQEVAVKRLSKNSGQGLEQFKNEVMLIAKLQHRNLVRLFGCCIHTKEKMLIYEYLTNKSLDFFIFDKKRSSLLDWKTRFEIIFGIARGVLYLHQDSRLKIIHRDLKASNVLLDSTMNPKISDFGLAKMFGEDQMQAKTNRVVGTYGYMSPEYAMEGRYSEKSDVFSFGVLLLEIISGKRNTSYDNQTPSPNLIGQIWDMWTEEQALGMVDPSLGESYPAHEVSRCIQIGLLCVQESASDRPTMSEVIFMLGNETTLPSPKKPAFILQSSNPNSTASKGSTPSLNDVTITMLEAR</sequence>
<dbReference type="PANTHER" id="PTHR27002:SF981">
    <property type="entry name" value="NON-SPECIFIC SERINE_THREONINE PROTEIN KINASE"/>
    <property type="match status" value="1"/>
</dbReference>
<gene>
    <name evidence="28" type="ORF">L3X38_021141</name>
</gene>
<dbReference type="InterPro" id="IPR003609">
    <property type="entry name" value="Pan_app"/>
</dbReference>
<keyword evidence="13 22" id="KW-0472">Membrane</keyword>
<keyword evidence="5 19" id="KW-0808">Transferase</keyword>
<keyword evidence="10 19" id="KW-0418">Kinase</keyword>
<dbReference type="FunFam" id="2.90.10.10:FF:000005">
    <property type="entry name" value="G-type lectin S-receptor-like serine/threonine-protein kinase"/>
    <property type="match status" value="1"/>
</dbReference>
<keyword evidence="12 22" id="KW-1133">Transmembrane helix</keyword>
<dbReference type="PROSITE" id="PS50026">
    <property type="entry name" value="EGF_3"/>
    <property type="match status" value="1"/>
</dbReference>
<dbReference type="SMART" id="SM00220">
    <property type="entry name" value="S_TKc"/>
    <property type="match status" value="1"/>
</dbReference>
<comment type="subcellular location">
    <subcellularLocation>
        <location evidence="1">Cell membrane</location>
        <topology evidence="1">Single-pass type I membrane protein</topology>
    </subcellularLocation>
</comment>
<comment type="similarity">
    <text evidence="19">Belongs to the protein kinase superfamily. Ser/Thr protein kinase family.</text>
</comment>
<evidence type="ECO:0000256" key="20">
    <source>
        <dbReference type="PROSITE-ProRule" id="PRU00076"/>
    </source>
</evidence>
<evidence type="ECO:0000256" key="7">
    <source>
        <dbReference type="ARBA" id="ARBA00022729"/>
    </source>
</evidence>
<dbReference type="PROSITE" id="PS00108">
    <property type="entry name" value="PROTEIN_KINASE_ST"/>
    <property type="match status" value="1"/>
</dbReference>
<keyword evidence="2" id="KW-1003">Cell membrane</keyword>
<feature type="domain" description="Protein kinase" evidence="24">
    <location>
        <begin position="582"/>
        <end position="859"/>
    </location>
</feature>
<keyword evidence="14" id="KW-1015">Disulfide bond</keyword>
<dbReference type="InterPro" id="IPR001245">
    <property type="entry name" value="Ser-Thr/Tyr_kinase_cat_dom"/>
</dbReference>
<evidence type="ECO:0000313" key="28">
    <source>
        <dbReference type="EMBL" id="KAI5331015.1"/>
    </source>
</evidence>
<dbReference type="CDD" id="cd01098">
    <property type="entry name" value="PAN_AP_plant"/>
    <property type="match status" value="1"/>
</dbReference>
<dbReference type="Gene3D" id="1.10.510.10">
    <property type="entry name" value="Transferase(Phosphotransferase) domain 1"/>
    <property type="match status" value="1"/>
</dbReference>
<dbReference type="PANTHER" id="PTHR27002">
    <property type="entry name" value="RECEPTOR-LIKE SERINE/THREONINE-PROTEIN KINASE SD1-8"/>
    <property type="match status" value="1"/>
</dbReference>
<dbReference type="SUPFAM" id="SSF51110">
    <property type="entry name" value="alpha-D-mannose-specific plant lectins"/>
    <property type="match status" value="1"/>
</dbReference>
<dbReference type="PROSITE" id="PS50948">
    <property type="entry name" value="PAN"/>
    <property type="match status" value="1"/>
</dbReference>
<organism evidence="28 29">
    <name type="scientific">Prunus dulcis</name>
    <name type="common">Almond</name>
    <name type="synonym">Amygdalus dulcis</name>
    <dbReference type="NCBI Taxonomy" id="3755"/>
    <lineage>
        <taxon>Eukaryota</taxon>
        <taxon>Viridiplantae</taxon>
        <taxon>Streptophyta</taxon>
        <taxon>Embryophyta</taxon>
        <taxon>Tracheophyta</taxon>
        <taxon>Spermatophyta</taxon>
        <taxon>Magnoliopsida</taxon>
        <taxon>eudicotyledons</taxon>
        <taxon>Gunneridae</taxon>
        <taxon>Pentapetalae</taxon>
        <taxon>rosids</taxon>
        <taxon>fabids</taxon>
        <taxon>Rosales</taxon>
        <taxon>Rosaceae</taxon>
        <taxon>Amygdaloideae</taxon>
        <taxon>Amygdaleae</taxon>
        <taxon>Prunus</taxon>
    </lineage>
</organism>
<keyword evidence="9 19" id="KW-0547">Nucleotide-binding</keyword>
<evidence type="ECO:0000256" key="22">
    <source>
        <dbReference type="SAM" id="Phobius"/>
    </source>
</evidence>
<evidence type="ECO:0000256" key="2">
    <source>
        <dbReference type="ARBA" id="ARBA00022475"/>
    </source>
</evidence>
<feature type="domain" description="Bulb-type lectin" evidence="26">
    <location>
        <begin position="27"/>
        <end position="157"/>
    </location>
</feature>
<dbReference type="GO" id="GO:0005524">
    <property type="term" value="F:ATP binding"/>
    <property type="evidence" value="ECO:0007669"/>
    <property type="project" value="UniProtKB-KW"/>
</dbReference>
<keyword evidence="8" id="KW-0430">Lectin</keyword>
<feature type="domain" description="Apple" evidence="27">
    <location>
        <begin position="346"/>
        <end position="426"/>
    </location>
</feature>
<dbReference type="Pfam" id="PF07714">
    <property type="entry name" value="PK_Tyr_Ser-Thr"/>
    <property type="match status" value="1"/>
</dbReference>
<dbReference type="GO" id="GO:0048544">
    <property type="term" value="P:recognition of pollen"/>
    <property type="evidence" value="ECO:0007669"/>
    <property type="project" value="InterPro"/>
</dbReference>
<evidence type="ECO:0000256" key="5">
    <source>
        <dbReference type="ARBA" id="ARBA00022679"/>
    </source>
</evidence>
<dbReference type="EC" id="2.7.11.1" evidence="19"/>
<dbReference type="GO" id="GO:0004674">
    <property type="term" value="F:protein serine/threonine kinase activity"/>
    <property type="evidence" value="ECO:0007669"/>
    <property type="project" value="UniProtKB-KW"/>
</dbReference>
<evidence type="ECO:0000256" key="17">
    <source>
        <dbReference type="ARBA" id="ARBA00047899"/>
    </source>
</evidence>
<evidence type="ECO:0000259" key="25">
    <source>
        <dbReference type="PROSITE" id="PS50026"/>
    </source>
</evidence>
<keyword evidence="16" id="KW-0325">Glycoprotein</keyword>
<evidence type="ECO:0000256" key="10">
    <source>
        <dbReference type="ARBA" id="ARBA00022777"/>
    </source>
</evidence>
<evidence type="ECO:0000256" key="8">
    <source>
        <dbReference type="ARBA" id="ARBA00022734"/>
    </source>
</evidence>
<dbReference type="InterPro" id="IPR000858">
    <property type="entry name" value="S_locus_glycoprot_dom"/>
</dbReference>
<keyword evidence="7 23" id="KW-0732">Signal</keyword>
<dbReference type="InterPro" id="IPR024171">
    <property type="entry name" value="SRK-like_kinase"/>
</dbReference>
<keyword evidence="3 19" id="KW-0723">Serine/threonine-protein kinase</keyword>
<comment type="catalytic activity">
    <reaction evidence="18 19">
        <text>L-seryl-[protein] + ATP = O-phospho-L-seryl-[protein] + ADP + H(+)</text>
        <dbReference type="Rhea" id="RHEA:17989"/>
        <dbReference type="Rhea" id="RHEA-COMP:9863"/>
        <dbReference type="Rhea" id="RHEA-COMP:11604"/>
        <dbReference type="ChEBI" id="CHEBI:15378"/>
        <dbReference type="ChEBI" id="CHEBI:29999"/>
        <dbReference type="ChEBI" id="CHEBI:30616"/>
        <dbReference type="ChEBI" id="CHEBI:83421"/>
        <dbReference type="ChEBI" id="CHEBI:456216"/>
        <dbReference type="EC" id="2.7.11.1"/>
    </reaction>
</comment>
<dbReference type="PROSITE" id="PS50011">
    <property type="entry name" value="PROTEIN_KINASE_DOM"/>
    <property type="match status" value="1"/>
</dbReference>
<evidence type="ECO:0000256" key="12">
    <source>
        <dbReference type="ARBA" id="ARBA00022989"/>
    </source>
</evidence>
<name>A0AAD4Z330_PRUDU</name>
<evidence type="ECO:0000256" key="23">
    <source>
        <dbReference type="SAM" id="SignalP"/>
    </source>
</evidence>
<dbReference type="Proteomes" id="UP001054821">
    <property type="component" value="Chromosome 4"/>
</dbReference>
<dbReference type="GO" id="GO:0030246">
    <property type="term" value="F:carbohydrate binding"/>
    <property type="evidence" value="ECO:0007669"/>
    <property type="project" value="UniProtKB-KW"/>
</dbReference>
<evidence type="ECO:0000256" key="21">
    <source>
        <dbReference type="SAM" id="MobiDB-lite"/>
    </source>
</evidence>